<keyword evidence="8" id="KW-1185">Reference proteome</keyword>
<dbReference type="SMART" id="SM00245">
    <property type="entry name" value="TSPc"/>
    <property type="match status" value="1"/>
</dbReference>
<dbReference type="PANTHER" id="PTHR32060:SF30">
    <property type="entry name" value="CARBOXY-TERMINAL PROCESSING PROTEASE CTPA"/>
    <property type="match status" value="1"/>
</dbReference>
<dbReference type="Gene3D" id="2.30.42.10">
    <property type="match status" value="1"/>
</dbReference>
<evidence type="ECO:0000256" key="4">
    <source>
        <dbReference type="ARBA" id="ARBA00022825"/>
    </source>
</evidence>
<dbReference type="CDD" id="cd06782">
    <property type="entry name" value="cpPDZ_CPP-like"/>
    <property type="match status" value="1"/>
</dbReference>
<dbReference type="InterPro" id="IPR005151">
    <property type="entry name" value="Tail-specific_protease"/>
</dbReference>
<dbReference type="GO" id="GO:0006508">
    <property type="term" value="P:proteolysis"/>
    <property type="evidence" value="ECO:0007669"/>
    <property type="project" value="UniProtKB-KW"/>
</dbReference>
<dbReference type="Gene3D" id="3.30.750.44">
    <property type="match status" value="1"/>
</dbReference>
<gene>
    <name evidence="7" type="ORF">J2S72_000843</name>
</gene>
<evidence type="ECO:0000256" key="3">
    <source>
        <dbReference type="ARBA" id="ARBA00022801"/>
    </source>
</evidence>
<dbReference type="SUPFAM" id="SSF50156">
    <property type="entry name" value="PDZ domain-like"/>
    <property type="match status" value="1"/>
</dbReference>
<keyword evidence="4 5" id="KW-0720">Serine protease</keyword>
<dbReference type="GO" id="GO:0004252">
    <property type="term" value="F:serine-type endopeptidase activity"/>
    <property type="evidence" value="ECO:0007669"/>
    <property type="project" value="UniProtKB-EC"/>
</dbReference>
<dbReference type="Gene3D" id="3.90.226.10">
    <property type="entry name" value="2-enoyl-CoA Hydratase, Chain A, domain 1"/>
    <property type="match status" value="1"/>
</dbReference>
<dbReference type="CDD" id="cd07560">
    <property type="entry name" value="Peptidase_S41_CPP"/>
    <property type="match status" value="1"/>
</dbReference>
<proteinExistence type="inferred from homology"/>
<keyword evidence="2 5" id="KW-0645">Protease</keyword>
<sequence>MKKIRNIIIVLILLVFTNYGTFKLASSGYFYNLTKDEEKMHLQKMKFLEKKVEDDFLYKVDKEKLRQGELKGMVASLGDPYSEYLTLEDFDALAEQTNGKFFGIGVSVSSNEEGQILVIAPIKDTPAEKVGIKTGDLILKVNGEPVSGNDLQAAVAKIKGDKGTSVKITIYRPSTKETKDIDVKRDEIKLETVISNTIKDLGYIGITQFNDNTYDEFTKALNNLKEKNVKGLIIDLRGNPGGTVDSVEKIANELLPEGTIVSAKNRDGQVVFDYKSDKEYVNLPMAVLINGGSASASEILAGAIRDFKMGTLIGEKSFGKGIVQSVFPFPDGSGLKITTSEYFTPSGENIHKKGIKPDIEVKLPENVKGIGIEHLDTDNQLKKAIEVLEK</sequence>
<dbReference type="InterPro" id="IPR029045">
    <property type="entry name" value="ClpP/crotonase-like_dom_sf"/>
</dbReference>
<dbReference type="Proteomes" id="UP001236559">
    <property type="component" value="Unassembled WGS sequence"/>
</dbReference>
<dbReference type="InterPro" id="IPR036034">
    <property type="entry name" value="PDZ_sf"/>
</dbReference>
<evidence type="ECO:0000259" key="6">
    <source>
        <dbReference type="PROSITE" id="PS50106"/>
    </source>
</evidence>
<dbReference type="EMBL" id="JAUSTN010000004">
    <property type="protein sequence ID" value="MDQ0274822.1"/>
    <property type="molecule type" value="Genomic_DNA"/>
</dbReference>
<dbReference type="SMART" id="SM00228">
    <property type="entry name" value="PDZ"/>
    <property type="match status" value="1"/>
</dbReference>
<name>A0ABU0AVI0_9FIRM</name>
<protein>
    <submittedName>
        <fullName evidence="7">Carboxyl-terminal processing protease</fullName>
        <ecNumber evidence="7">3.4.21.102</ecNumber>
    </submittedName>
</protein>
<dbReference type="InterPro" id="IPR055210">
    <property type="entry name" value="CtpA/B_N"/>
</dbReference>
<feature type="domain" description="PDZ" evidence="6">
    <location>
        <begin position="90"/>
        <end position="159"/>
    </location>
</feature>
<evidence type="ECO:0000256" key="1">
    <source>
        <dbReference type="ARBA" id="ARBA00009179"/>
    </source>
</evidence>
<dbReference type="InterPro" id="IPR004447">
    <property type="entry name" value="Peptidase_S41A"/>
</dbReference>
<evidence type="ECO:0000256" key="2">
    <source>
        <dbReference type="ARBA" id="ARBA00022670"/>
    </source>
</evidence>
<dbReference type="RefSeq" id="WP_307495043.1">
    <property type="nucleotide sequence ID" value="NZ_JAUSTN010000004.1"/>
</dbReference>
<comment type="caution">
    <text evidence="7">The sequence shown here is derived from an EMBL/GenBank/DDBJ whole genome shotgun (WGS) entry which is preliminary data.</text>
</comment>
<dbReference type="EC" id="3.4.21.102" evidence="7"/>
<comment type="similarity">
    <text evidence="1 5">Belongs to the peptidase S41A family.</text>
</comment>
<dbReference type="SUPFAM" id="SSF52096">
    <property type="entry name" value="ClpP/crotonase"/>
    <property type="match status" value="1"/>
</dbReference>
<dbReference type="PANTHER" id="PTHR32060">
    <property type="entry name" value="TAIL-SPECIFIC PROTEASE"/>
    <property type="match status" value="1"/>
</dbReference>
<accession>A0ABU0AVI0</accession>
<organism evidence="7 8">
    <name type="scientific">Peptoniphilus koenoeneniae</name>
    <dbReference type="NCBI Taxonomy" id="507751"/>
    <lineage>
        <taxon>Bacteria</taxon>
        <taxon>Bacillati</taxon>
        <taxon>Bacillota</taxon>
        <taxon>Tissierellia</taxon>
        <taxon>Tissierellales</taxon>
        <taxon>Peptoniphilaceae</taxon>
        <taxon>Peptoniphilus</taxon>
    </lineage>
</organism>
<dbReference type="Pfam" id="PF03572">
    <property type="entry name" value="Peptidase_S41"/>
    <property type="match status" value="1"/>
</dbReference>
<evidence type="ECO:0000313" key="8">
    <source>
        <dbReference type="Proteomes" id="UP001236559"/>
    </source>
</evidence>
<keyword evidence="3 5" id="KW-0378">Hydrolase</keyword>
<dbReference type="NCBIfam" id="TIGR00225">
    <property type="entry name" value="prc"/>
    <property type="match status" value="1"/>
</dbReference>
<evidence type="ECO:0000313" key="7">
    <source>
        <dbReference type="EMBL" id="MDQ0274822.1"/>
    </source>
</evidence>
<dbReference type="PROSITE" id="PS50106">
    <property type="entry name" value="PDZ"/>
    <property type="match status" value="1"/>
</dbReference>
<dbReference type="Pfam" id="PF22694">
    <property type="entry name" value="CtpB_N-like"/>
    <property type="match status" value="1"/>
</dbReference>
<dbReference type="InterPro" id="IPR001478">
    <property type="entry name" value="PDZ"/>
</dbReference>
<dbReference type="Pfam" id="PF13180">
    <property type="entry name" value="PDZ_2"/>
    <property type="match status" value="1"/>
</dbReference>
<evidence type="ECO:0000256" key="5">
    <source>
        <dbReference type="RuleBase" id="RU004404"/>
    </source>
</evidence>
<reference evidence="7 8" key="1">
    <citation type="submission" date="2023-07" db="EMBL/GenBank/DDBJ databases">
        <title>Genomic Encyclopedia of Type Strains, Phase IV (KMG-IV): sequencing the most valuable type-strain genomes for metagenomic binning, comparative biology and taxonomic classification.</title>
        <authorList>
            <person name="Goeker M."/>
        </authorList>
    </citation>
    <scope>NUCLEOTIDE SEQUENCE [LARGE SCALE GENOMIC DNA]</scope>
    <source>
        <strain evidence="7 8">DSM 22616</strain>
    </source>
</reference>